<dbReference type="PANTHER" id="PTHR43664">
    <property type="entry name" value="MONOAMINE OXIDASE-RELATED"/>
    <property type="match status" value="1"/>
</dbReference>
<dbReference type="SUPFAM" id="SSF54637">
    <property type="entry name" value="Thioesterase/thiol ester dehydrase-isomerase"/>
    <property type="match status" value="1"/>
</dbReference>
<evidence type="ECO:0000313" key="2">
    <source>
        <dbReference type="EMBL" id="MDQ0505884.1"/>
    </source>
</evidence>
<dbReference type="Proteomes" id="UP001241747">
    <property type="component" value="Unassembled WGS sequence"/>
</dbReference>
<evidence type="ECO:0000259" key="1">
    <source>
        <dbReference type="Pfam" id="PF01575"/>
    </source>
</evidence>
<comment type="caution">
    <text evidence="2">The sequence shown here is derived from an EMBL/GenBank/DDBJ whole genome shotgun (WGS) entry which is preliminary data.</text>
</comment>
<dbReference type="InterPro" id="IPR029069">
    <property type="entry name" value="HotDog_dom_sf"/>
</dbReference>
<sequence length="154" mass="17172">MNYFEDVEIGLSAVLGSHTFTREEIIAFASVYDPQPFHVDEEAARRSPFGALCASGWHTAATWMKCLMDYQARTLAEGKPVRAAGASPGFRNMRWLKPVYAGDTITYTSEVTEKTASRSKPEWGVVRSHNTGTNQHGDLVFDFEGAVLVRRRNV</sequence>
<dbReference type="Gene3D" id="3.10.129.10">
    <property type="entry name" value="Hotdog Thioesterase"/>
    <property type="match status" value="1"/>
</dbReference>
<dbReference type="RefSeq" id="WP_237347333.1">
    <property type="nucleotide sequence ID" value="NZ_JABWGX010000032.1"/>
</dbReference>
<dbReference type="InterPro" id="IPR052342">
    <property type="entry name" value="MCH/BMMD"/>
</dbReference>
<accession>A0ABU0LFG1</accession>
<feature type="domain" description="MaoC-like" evidence="1">
    <location>
        <begin position="18"/>
        <end position="120"/>
    </location>
</feature>
<evidence type="ECO:0000313" key="3">
    <source>
        <dbReference type="Proteomes" id="UP001241747"/>
    </source>
</evidence>
<protein>
    <submittedName>
        <fullName evidence="2">Acyl dehydratase</fullName>
    </submittedName>
</protein>
<dbReference type="CDD" id="cd03454">
    <property type="entry name" value="YdeM"/>
    <property type="match status" value="1"/>
</dbReference>
<organism evidence="2 3">
    <name type="scientific">Xanthobacter agilis</name>
    <dbReference type="NCBI Taxonomy" id="47492"/>
    <lineage>
        <taxon>Bacteria</taxon>
        <taxon>Pseudomonadati</taxon>
        <taxon>Pseudomonadota</taxon>
        <taxon>Alphaproteobacteria</taxon>
        <taxon>Hyphomicrobiales</taxon>
        <taxon>Xanthobacteraceae</taxon>
        <taxon>Xanthobacter</taxon>
    </lineage>
</organism>
<proteinExistence type="predicted"/>
<reference evidence="2 3" key="1">
    <citation type="submission" date="2023-07" db="EMBL/GenBank/DDBJ databases">
        <title>Genomic Encyclopedia of Type Strains, Phase IV (KMG-IV): sequencing the most valuable type-strain genomes for metagenomic binning, comparative biology and taxonomic classification.</title>
        <authorList>
            <person name="Goeker M."/>
        </authorList>
    </citation>
    <scope>NUCLEOTIDE SEQUENCE [LARGE SCALE GENOMIC DNA]</scope>
    <source>
        <strain evidence="2 3">DSM 3770</strain>
    </source>
</reference>
<dbReference type="InterPro" id="IPR002539">
    <property type="entry name" value="MaoC-like_dom"/>
</dbReference>
<keyword evidence="3" id="KW-1185">Reference proteome</keyword>
<name>A0ABU0LFG1_XANAG</name>
<dbReference type="EMBL" id="JAUSVY010000005">
    <property type="protein sequence ID" value="MDQ0505884.1"/>
    <property type="molecule type" value="Genomic_DNA"/>
</dbReference>
<gene>
    <name evidence="2" type="ORF">QOZ94_002684</name>
</gene>
<dbReference type="PANTHER" id="PTHR43664:SF1">
    <property type="entry name" value="BETA-METHYLMALYL-COA DEHYDRATASE"/>
    <property type="match status" value="1"/>
</dbReference>
<dbReference type="Pfam" id="PF01575">
    <property type="entry name" value="MaoC_dehydratas"/>
    <property type="match status" value="1"/>
</dbReference>